<sequence length="237" mass="26914">MTMFTWALDLCVVNAYGLLRCLKGADPPGMTLREFKRRIVEALTAQERARRQKKRPVETPIAAAQSTAHAIASDTSNHYITTNQNGRVLECRLCREVGWKIKVCWGCTGCNEGFMLTALLHTTRGTRWTPIIPRWPMFWTFWRKRQWANQSTRQGCDRITRSHRCRSSSYRVTSDLTVHEVHPPNSRRSLCQYIRGNVHSLAVFSHTLILVPGHVTPIVVAAVIATTAPPTSAPHRQ</sequence>
<dbReference type="AlphaFoldDB" id="A0A6A3J2W8"/>
<protein>
    <recommendedName>
        <fullName evidence="4">PiggyBac transposable element-derived protein domain-containing protein</fullName>
    </recommendedName>
</protein>
<keyword evidence="1" id="KW-0732">Signal</keyword>
<organism evidence="2 3">
    <name type="scientific">Phytophthora rubi</name>
    <dbReference type="NCBI Taxonomy" id="129364"/>
    <lineage>
        <taxon>Eukaryota</taxon>
        <taxon>Sar</taxon>
        <taxon>Stramenopiles</taxon>
        <taxon>Oomycota</taxon>
        <taxon>Peronosporomycetes</taxon>
        <taxon>Peronosporales</taxon>
        <taxon>Peronosporaceae</taxon>
        <taxon>Phytophthora</taxon>
    </lineage>
</organism>
<evidence type="ECO:0000313" key="3">
    <source>
        <dbReference type="Proteomes" id="UP000435112"/>
    </source>
</evidence>
<proteinExistence type="predicted"/>
<accession>A0A6A3J2W8</accession>
<dbReference type="OrthoDB" id="122134at2759"/>
<reference evidence="2 3" key="1">
    <citation type="submission" date="2018-09" db="EMBL/GenBank/DDBJ databases">
        <title>Genomic investigation of the strawberry pathogen Phytophthora fragariae indicates pathogenicity is determined by transcriptional variation in three key races.</title>
        <authorList>
            <person name="Adams T.M."/>
            <person name="Armitage A.D."/>
            <person name="Sobczyk M.K."/>
            <person name="Bates H.J."/>
            <person name="Dunwell J.M."/>
            <person name="Nellist C.F."/>
            <person name="Harrison R.J."/>
        </authorList>
    </citation>
    <scope>NUCLEOTIDE SEQUENCE [LARGE SCALE GENOMIC DNA]</scope>
    <source>
        <strain evidence="2 3">SCRP324</strain>
    </source>
</reference>
<name>A0A6A3J2W8_9STRA</name>
<evidence type="ECO:0000256" key="1">
    <source>
        <dbReference type="SAM" id="SignalP"/>
    </source>
</evidence>
<feature type="chain" id="PRO_5025483587" description="PiggyBac transposable element-derived protein domain-containing protein" evidence="1">
    <location>
        <begin position="16"/>
        <end position="237"/>
    </location>
</feature>
<feature type="signal peptide" evidence="1">
    <location>
        <begin position="1"/>
        <end position="15"/>
    </location>
</feature>
<comment type="caution">
    <text evidence="2">The sequence shown here is derived from an EMBL/GenBank/DDBJ whole genome shotgun (WGS) entry which is preliminary data.</text>
</comment>
<dbReference type="Proteomes" id="UP000435112">
    <property type="component" value="Unassembled WGS sequence"/>
</dbReference>
<dbReference type="EMBL" id="QXFU01002436">
    <property type="protein sequence ID" value="KAE8985733.1"/>
    <property type="molecule type" value="Genomic_DNA"/>
</dbReference>
<evidence type="ECO:0008006" key="4">
    <source>
        <dbReference type="Google" id="ProtNLM"/>
    </source>
</evidence>
<gene>
    <name evidence="2" type="ORF">PR002_g22552</name>
</gene>
<evidence type="ECO:0000313" key="2">
    <source>
        <dbReference type="EMBL" id="KAE8985733.1"/>
    </source>
</evidence>